<reference evidence="2" key="1">
    <citation type="journal article" date="2019" name="Int. J. Syst. Evol. Microbiol.">
        <title>The Global Catalogue of Microorganisms (GCM) 10K type strain sequencing project: providing services to taxonomists for standard genome sequencing and annotation.</title>
        <authorList>
            <consortium name="The Broad Institute Genomics Platform"/>
            <consortium name="The Broad Institute Genome Sequencing Center for Infectious Disease"/>
            <person name="Wu L."/>
            <person name="Ma J."/>
        </authorList>
    </citation>
    <scope>NUCLEOTIDE SEQUENCE [LARGE SCALE GENOMIC DNA]</scope>
    <source>
        <strain evidence="2">CGMCC 1.15180</strain>
    </source>
</reference>
<evidence type="ECO:0000313" key="2">
    <source>
        <dbReference type="Proteomes" id="UP001596139"/>
    </source>
</evidence>
<keyword evidence="2" id="KW-1185">Reference proteome</keyword>
<organism evidence="1 2">
    <name type="scientific">Streptomyces ochraceiscleroticus</name>
    <dbReference type="NCBI Taxonomy" id="47761"/>
    <lineage>
        <taxon>Bacteria</taxon>
        <taxon>Bacillati</taxon>
        <taxon>Actinomycetota</taxon>
        <taxon>Actinomycetes</taxon>
        <taxon>Kitasatosporales</taxon>
        <taxon>Streptomycetaceae</taxon>
        <taxon>Streptomyces</taxon>
    </lineage>
</organism>
<name>A0ABW1MIW1_9ACTN</name>
<protein>
    <submittedName>
        <fullName evidence="1">Uncharacterized protein</fullName>
    </submittedName>
</protein>
<accession>A0ABW1MIW1</accession>
<dbReference type="RefSeq" id="WP_342668447.1">
    <property type="nucleotide sequence ID" value="NZ_JBHSPX010000004.1"/>
</dbReference>
<dbReference type="Proteomes" id="UP001596139">
    <property type="component" value="Unassembled WGS sequence"/>
</dbReference>
<comment type="caution">
    <text evidence="1">The sequence shown here is derived from an EMBL/GenBank/DDBJ whole genome shotgun (WGS) entry which is preliminary data.</text>
</comment>
<dbReference type="EMBL" id="JBHSPX010000004">
    <property type="protein sequence ID" value="MFC6063736.1"/>
    <property type="molecule type" value="Genomic_DNA"/>
</dbReference>
<evidence type="ECO:0000313" key="1">
    <source>
        <dbReference type="EMBL" id="MFC6063736.1"/>
    </source>
</evidence>
<proteinExistence type="predicted"/>
<gene>
    <name evidence="1" type="ORF">ACFP4F_14355</name>
</gene>
<sequence length="62" mass="6457">MAWRSFDAAGSRTDALALAVQDVRGHLARTGPAEPGCSDSCNKACNARGQAEAQGRGVIRDL</sequence>